<dbReference type="SMART" id="SM00100">
    <property type="entry name" value="cNMP"/>
    <property type="match status" value="1"/>
</dbReference>
<reference evidence="7" key="1">
    <citation type="journal article" date="2013" name="Proc. Natl. Acad. Sci. U.S.A.">
        <title>Improving the coverage of the cyanobacterial phylum using diversity-driven genome sequencing.</title>
        <authorList>
            <person name="Shih P.M."/>
            <person name="Wu D."/>
            <person name="Latifi A."/>
            <person name="Axen S.D."/>
            <person name="Fewer D.P."/>
            <person name="Talla E."/>
            <person name="Calteau A."/>
            <person name="Cai F."/>
            <person name="Tandeau de Marsac N."/>
            <person name="Rippka R."/>
            <person name="Herdman M."/>
            <person name="Sivonen K."/>
            <person name="Coursin T."/>
            <person name="Laurent T."/>
            <person name="Goodwin L."/>
            <person name="Nolan M."/>
            <person name="Davenport K.W."/>
            <person name="Han C.S."/>
            <person name="Rubin E.M."/>
            <person name="Eisen J.A."/>
            <person name="Woyke T."/>
            <person name="Gugger M."/>
            <person name="Kerfeld C.A."/>
        </authorList>
    </citation>
    <scope>NUCLEOTIDE SEQUENCE [LARGE SCALE GENOMIC DNA]</scope>
    <source>
        <strain evidence="7">ATCC 29371 / PCC 7437</strain>
    </source>
</reference>
<dbReference type="PROSITE" id="PS51138">
    <property type="entry name" value="ENT"/>
    <property type="match status" value="1"/>
</dbReference>
<dbReference type="Pfam" id="PF00027">
    <property type="entry name" value="cNMP_binding"/>
    <property type="match status" value="1"/>
</dbReference>
<dbReference type="CDD" id="cd00038">
    <property type="entry name" value="CAP_ED"/>
    <property type="match status" value="1"/>
</dbReference>
<evidence type="ECO:0000259" key="5">
    <source>
        <dbReference type="PROSITE" id="PS51138"/>
    </source>
</evidence>
<dbReference type="HOGENOM" id="CLU_013718_0_0_3"/>
<protein>
    <submittedName>
        <fullName evidence="6">Transcriptional regulator, Crp/Fnr family</fullName>
    </submittedName>
</protein>
<feature type="transmembrane region" description="Helical" evidence="3">
    <location>
        <begin position="326"/>
        <end position="347"/>
    </location>
</feature>
<dbReference type="InterPro" id="IPR017896">
    <property type="entry name" value="4Fe4S_Fe-S-bd"/>
</dbReference>
<proteinExistence type="predicted"/>
<feature type="transmembrane region" description="Helical" evidence="3">
    <location>
        <begin position="72"/>
        <end position="93"/>
    </location>
</feature>
<feature type="transmembrane region" description="Helical" evidence="3">
    <location>
        <begin position="12"/>
        <end position="30"/>
    </location>
</feature>
<keyword evidence="3" id="KW-0472">Membrane</keyword>
<dbReference type="OrthoDB" id="8360592at2"/>
<dbReference type="Gene3D" id="2.60.120.10">
    <property type="entry name" value="Jelly Rolls"/>
    <property type="match status" value="1"/>
</dbReference>
<dbReference type="SUPFAM" id="SSF48371">
    <property type="entry name" value="ARM repeat"/>
    <property type="match status" value="1"/>
</dbReference>
<keyword evidence="3" id="KW-0812">Transmembrane</keyword>
<feature type="domain" description="Cyclic nucleotide-binding" evidence="4">
    <location>
        <begin position="812"/>
        <end position="943"/>
    </location>
</feature>
<dbReference type="InterPro" id="IPR016024">
    <property type="entry name" value="ARM-type_fold"/>
</dbReference>
<feature type="transmembrane region" description="Helical" evidence="3">
    <location>
        <begin position="166"/>
        <end position="186"/>
    </location>
</feature>
<accession>K9XSU0</accession>
<feature type="domain" description="ENT" evidence="5">
    <location>
        <begin position="470"/>
        <end position="557"/>
    </location>
</feature>
<keyword evidence="7" id="KW-1185">Reference proteome</keyword>
<dbReference type="eggNOG" id="COG0664">
    <property type="taxonomic scope" value="Bacteria"/>
</dbReference>
<dbReference type="AlphaFoldDB" id="K9XSU0"/>
<dbReference type="InterPro" id="IPR011989">
    <property type="entry name" value="ARM-like"/>
</dbReference>
<keyword evidence="2" id="KW-0605">Phycobilisome</keyword>
<evidence type="ECO:0000313" key="7">
    <source>
        <dbReference type="Proteomes" id="UP000010473"/>
    </source>
</evidence>
<feature type="transmembrane region" description="Helical" evidence="3">
    <location>
        <begin position="268"/>
        <end position="286"/>
    </location>
</feature>
<name>K9XSU0_STAC7</name>
<dbReference type="GO" id="GO:0030089">
    <property type="term" value="C:phycobilisome"/>
    <property type="evidence" value="ECO:0007669"/>
    <property type="project" value="UniProtKB-KW"/>
</dbReference>
<dbReference type="Pfam" id="PF12801">
    <property type="entry name" value="Fer4_5"/>
    <property type="match status" value="1"/>
</dbReference>
<dbReference type="Gene3D" id="1.25.10.10">
    <property type="entry name" value="Leucine-rich Repeat Variant"/>
    <property type="match status" value="1"/>
</dbReference>
<evidence type="ECO:0000313" key="6">
    <source>
        <dbReference type="EMBL" id="AFZ34737.1"/>
    </source>
</evidence>
<evidence type="ECO:0000256" key="3">
    <source>
        <dbReference type="SAM" id="Phobius"/>
    </source>
</evidence>
<dbReference type="KEGG" id="scs:Sta7437_1166"/>
<dbReference type="SUPFAM" id="SSF51206">
    <property type="entry name" value="cAMP-binding domain-like"/>
    <property type="match status" value="1"/>
</dbReference>
<keyword evidence="3" id="KW-1133">Transmembrane helix</keyword>
<dbReference type="InterPro" id="IPR018490">
    <property type="entry name" value="cNMP-bd_dom_sf"/>
</dbReference>
<keyword evidence="1" id="KW-0042">Antenna complex</keyword>
<dbReference type="STRING" id="111780.Sta7437_1166"/>
<feature type="transmembrane region" description="Helical" evidence="3">
    <location>
        <begin position="141"/>
        <end position="160"/>
    </location>
</feature>
<evidence type="ECO:0000256" key="1">
    <source>
        <dbReference type="ARBA" id="ARBA00022549"/>
    </source>
</evidence>
<evidence type="ECO:0000256" key="2">
    <source>
        <dbReference type="ARBA" id="ARBA00022738"/>
    </source>
</evidence>
<dbReference type="InterPro" id="IPR000595">
    <property type="entry name" value="cNMP-bd_dom"/>
</dbReference>
<dbReference type="eggNOG" id="COG3206">
    <property type="taxonomic scope" value="Bacteria"/>
</dbReference>
<feature type="transmembrane region" description="Helical" evidence="3">
    <location>
        <begin position="367"/>
        <end position="386"/>
    </location>
</feature>
<dbReference type="InterPro" id="IPR005491">
    <property type="entry name" value="ENT_dom"/>
</dbReference>
<dbReference type="Proteomes" id="UP000010473">
    <property type="component" value="Chromosome"/>
</dbReference>
<sequence length="943" mass="108868">MFAGLSEQRMHLIRWVLTIAWLLIIASLFYDPWTPVLTEPDHPWSPLRLSDSCISVQGQCLVEQPYPLATTLFWGAIVPAAIFILLVFGHEVWRRICPLSFLSQIPRALGWQRQFKRENPKTGKVRYELAKVKPDSWLGKNYLYLQFGWLFVGLCGRILFFNADRFVLALWLLFTIAAAITVGYLYGGKSWCNYFCPMAPVQRIYSEPGGLFGSKAHTSDRIITQSMCRTVLPDGKEQSACVACQNPCIDIDSERVYWDSLNKPEESFLRYGYVGLVIGYFVYYYLYAGSWDYYFSGAWARQSDQLASLLSPGFYLWGEAINIPKLVAVPLTLGGFTAIAYQLGRWIEKRAKFYSRNHALKLNSEIIRHRIFTLCTFLIFNFFFIFGGRPLVQLMPLWGQYIYDLGLVLVSTLWLYQTWRRSPDLYSRENLAGRFRKQLEKLQLNVSEYLEGRSLSDLNTHEVYILARVLPGFTRQKRHEAYKGVVREALEEGYVNYSSSLEVLQQLRQELGITDNEHREVLEELGIEDPELLNPDRQRSLENQIRLSGYRKSLERLMLLQKQQIDSSENNYFDSLLEQNSAEIRTLRRQYSITPQEEAWILSGITPEAGNLRRAEFLVAQLPPLISCYRALHQPILRRYDDVLRLLRDSIHHKKELIVQTILETLEKLLPNEPAAISLAQQLGQLAPTVLEELLESENWRGRLHPDLLHSLTLLQEQSSACSLDYSVEKILNSLEPLLYDRNPLIQTACLYITAQLNLQHSQAIARDYSSVQNSPLFKETAKLLLSLSEPHPPLTKFPLLEKVVHLFNSDFFHRMYSETIIALAERAEIRIYSTNQVITEAGDTCRELLLLIEGEAKIIFYLPGEDIRVEKLHPGQTLDELEVLAHSDTNNTILADSDVTRILAVPVDTFDDFLELDRDFARRVLELESRQLQRFMRSLQTS</sequence>
<evidence type="ECO:0000259" key="4">
    <source>
        <dbReference type="PROSITE" id="PS50042"/>
    </source>
</evidence>
<dbReference type="InterPro" id="IPR014710">
    <property type="entry name" value="RmlC-like_jellyroll"/>
</dbReference>
<dbReference type="EMBL" id="CP003653">
    <property type="protein sequence ID" value="AFZ34737.1"/>
    <property type="molecule type" value="Genomic_DNA"/>
</dbReference>
<dbReference type="PROSITE" id="PS50042">
    <property type="entry name" value="CNMP_BINDING_3"/>
    <property type="match status" value="1"/>
</dbReference>
<dbReference type="PATRIC" id="fig|111780.3.peg.1215"/>
<dbReference type="eggNOG" id="COG0348">
    <property type="taxonomic scope" value="Bacteria"/>
</dbReference>
<organism evidence="6 7">
    <name type="scientific">Stanieria cyanosphaera (strain ATCC 29371 / PCC 7437)</name>
    <dbReference type="NCBI Taxonomy" id="111780"/>
    <lineage>
        <taxon>Bacteria</taxon>
        <taxon>Bacillati</taxon>
        <taxon>Cyanobacteriota</taxon>
        <taxon>Cyanophyceae</taxon>
        <taxon>Pleurocapsales</taxon>
        <taxon>Dermocarpellaceae</taxon>
        <taxon>Stanieria</taxon>
    </lineage>
</organism>
<gene>
    <name evidence="6" type="ordered locus">Sta7437_1166</name>
</gene>
<dbReference type="RefSeq" id="WP_015192410.1">
    <property type="nucleotide sequence ID" value="NC_019748.1"/>
</dbReference>